<accession>A0A2A6DXQ0</accession>
<evidence type="ECO:0000313" key="1">
    <source>
        <dbReference type="EMBL" id="PDO09356.1"/>
    </source>
</evidence>
<dbReference type="EMBL" id="MOXJ01000044">
    <property type="protein sequence ID" value="PDO09356.1"/>
    <property type="molecule type" value="Genomic_DNA"/>
</dbReference>
<protein>
    <submittedName>
        <fullName evidence="1">Uncharacterized protein</fullName>
    </submittedName>
</protein>
<dbReference type="AlphaFoldDB" id="A0A2A6DXQ0"/>
<sequence>MKKKALIPFLITCFLIISIKSYKYLYKPNRVAIGHGEYAFDITDKELLVGWADNVFIGTVLKKEKEIKDDVSPLSIYEVKVEENIKGNLYGNIKISHRGGYDNDKKVLFRFEGDDYLKVGAKYLFVSRYDSETSTHRIVPVEGDIALDSKEKEQKVKKEFERAKVNQKNYLND</sequence>
<evidence type="ECO:0000313" key="2">
    <source>
        <dbReference type="Proteomes" id="UP000243688"/>
    </source>
</evidence>
<reference evidence="1 2" key="1">
    <citation type="submission" date="2016-12" db="EMBL/GenBank/DDBJ databases">
        <title>Candidatus Reconcilibacillus cellulovorans genome.</title>
        <authorList>
            <person name="Kolinko S."/>
            <person name="Wu Y.-W."/>
            <person name="Tachea F."/>
            <person name="Denzel E."/>
            <person name="Hiras J."/>
            <person name="Baecker N."/>
            <person name="Chan L.J."/>
            <person name="Eichorst S.A."/>
            <person name="Frey D."/>
            <person name="Adams P.D."/>
            <person name="Pray T."/>
            <person name="Tanjore D."/>
            <person name="Petzold C.J."/>
            <person name="Gladden J.M."/>
            <person name="Simmons B.A."/>
            <person name="Singer S.W."/>
        </authorList>
    </citation>
    <scope>NUCLEOTIDE SEQUENCE [LARGE SCALE GENOMIC DNA]</scope>
    <source>
        <strain evidence="1">JTherm</strain>
    </source>
</reference>
<proteinExistence type="predicted"/>
<gene>
    <name evidence="1" type="ORF">BLM47_13000</name>
</gene>
<name>A0A2A6DXQ0_9BACL</name>
<comment type="caution">
    <text evidence="1">The sequence shown here is derived from an EMBL/GenBank/DDBJ whole genome shotgun (WGS) entry which is preliminary data.</text>
</comment>
<dbReference type="Proteomes" id="UP000243688">
    <property type="component" value="Unassembled WGS sequence"/>
</dbReference>
<organism evidence="1 2">
    <name type="scientific">Candidatus Reconcilbacillus cellulovorans</name>
    <dbReference type="NCBI Taxonomy" id="1906605"/>
    <lineage>
        <taxon>Bacteria</taxon>
        <taxon>Bacillati</taxon>
        <taxon>Bacillota</taxon>
        <taxon>Bacilli</taxon>
        <taxon>Bacillales</taxon>
        <taxon>Paenibacillaceae</taxon>
        <taxon>Candidatus Reconcilbacillus</taxon>
    </lineage>
</organism>